<keyword evidence="1" id="KW-0378">Hydrolase</keyword>
<proteinExistence type="predicted"/>
<name>A0ABX8C0W4_9ACTN</name>
<keyword evidence="2" id="KW-1185">Reference proteome</keyword>
<dbReference type="RefSeq" id="WP_212640641.1">
    <property type="nucleotide sequence ID" value="NZ_CP074132.1"/>
</dbReference>
<dbReference type="PANTHER" id="PTHR43481">
    <property type="entry name" value="FRUCTOSE-1-PHOSPHATE PHOSPHATASE"/>
    <property type="match status" value="1"/>
</dbReference>
<dbReference type="Pfam" id="PF00702">
    <property type="entry name" value="Hydrolase"/>
    <property type="match status" value="1"/>
</dbReference>
<dbReference type="InterPro" id="IPR036412">
    <property type="entry name" value="HAD-like_sf"/>
</dbReference>
<dbReference type="EMBL" id="CP074132">
    <property type="protein sequence ID" value="QUX27580.1"/>
    <property type="molecule type" value="Genomic_DNA"/>
</dbReference>
<organism evidence="1 2">
    <name type="scientific">Nocardiopsis akebiae</name>
    <dbReference type="NCBI Taxonomy" id="2831968"/>
    <lineage>
        <taxon>Bacteria</taxon>
        <taxon>Bacillati</taxon>
        <taxon>Actinomycetota</taxon>
        <taxon>Actinomycetes</taxon>
        <taxon>Streptosporangiales</taxon>
        <taxon>Nocardiopsidaceae</taxon>
        <taxon>Nocardiopsis</taxon>
    </lineage>
</organism>
<dbReference type="SFLD" id="SFLDS00003">
    <property type="entry name" value="Haloacid_Dehalogenase"/>
    <property type="match status" value="1"/>
</dbReference>
<dbReference type="SUPFAM" id="SSF56784">
    <property type="entry name" value="HAD-like"/>
    <property type="match status" value="1"/>
</dbReference>
<dbReference type="SFLD" id="SFLDG01129">
    <property type="entry name" value="C1.5:_HAD__Beta-PGM__Phosphata"/>
    <property type="match status" value="1"/>
</dbReference>
<evidence type="ECO:0000313" key="1">
    <source>
        <dbReference type="EMBL" id="QUX27580.1"/>
    </source>
</evidence>
<dbReference type="InterPro" id="IPR051806">
    <property type="entry name" value="HAD-like_SPP"/>
</dbReference>
<gene>
    <name evidence="1" type="ORF">KGD83_20040</name>
</gene>
<dbReference type="GO" id="GO:0016787">
    <property type="term" value="F:hydrolase activity"/>
    <property type="evidence" value="ECO:0007669"/>
    <property type="project" value="UniProtKB-KW"/>
</dbReference>
<protein>
    <submittedName>
        <fullName evidence="1">HAD-IA family hydrolase</fullName>
    </submittedName>
</protein>
<sequence length="261" mass="27578">MDAGENSGLALDRVRAAVLDTDGVITDTASVHAAAWKRVFDAFLLERSRAEGTRFRPFDMREDYLRHVDGRPRAEGVRSFLASRGVHLPEDSSPDGAEGVTPDWLADRKDGYFLDFVSRYGVRAFPGTVEFVRALRSAGVPVAAASASRNCARVLRSAGVDGLFDARVDGVDVARLGLAAKPDPALFLEAARRVGVEPGSAAVAEDALVGVEAAGRGGFGLVVGVDRTGVRRRMLALGAHVVVSDLSELLPSQAGLTPPDA</sequence>
<evidence type="ECO:0000313" key="2">
    <source>
        <dbReference type="Proteomes" id="UP000678016"/>
    </source>
</evidence>
<dbReference type="InterPro" id="IPR023214">
    <property type="entry name" value="HAD_sf"/>
</dbReference>
<accession>A0ABX8C0W4</accession>
<dbReference type="Gene3D" id="1.10.150.240">
    <property type="entry name" value="Putative phosphatase, domain 2"/>
    <property type="match status" value="1"/>
</dbReference>
<dbReference type="PANTHER" id="PTHR43481:SF4">
    <property type="entry name" value="GLYCEROL-1-PHOSPHATE PHOSPHOHYDROLASE 1-RELATED"/>
    <property type="match status" value="1"/>
</dbReference>
<dbReference type="NCBIfam" id="TIGR01509">
    <property type="entry name" value="HAD-SF-IA-v3"/>
    <property type="match status" value="1"/>
</dbReference>
<reference evidence="2" key="1">
    <citation type="submission" date="2021-05" db="EMBL/GenBank/DDBJ databases">
        <title>Direct Submission.</title>
        <authorList>
            <person name="Li K."/>
            <person name="Gao J."/>
        </authorList>
    </citation>
    <scope>NUCLEOTIDE SEQUENCE [LARGE SCALE GENOMIC DNA]</scope>
    <source>
        <strain evidence="2">HDS12</strain>
    </source>
</reference>
<dbReference type="InterPro" id="IPR006439">
    <property type="entry name" value="HAD-SF_hydro_IA"/>
</dbReference>
<dbReference type="Gene3D" id="3.40.50.1000">
    <property type="entry name" value="HAD superfamily/HAD-like"/>
    <property type="match status" value="1"/>
</dbReference>
<dbReference type="Proteomes" id="UP000678016">
    <property type="component" value="Chromosome"/>
</dbReference>
<dbReference type="InterPro" id="IPR023198">
    <property type="entry name" value="PGP-like_dom2"/>
</dbReference>